<keyword evidence="2" id="KW-1133">Transmembrane helix</keyword>
<keyword evidence="2" id="KW-0812">Transmembrane</keyword>
<proteinExistence type="predicted"/>
<dbReference type="InterPro" id="IPR021215">
    <property type="entry name" value="DUF2752"/>
</dbReference>
<feature type="transmembrane region" description="Helical" evidence="2">
    <location>
        <begin position="136"/>
        <end position="154"/>
    </location>
</feature>
<evidence type="ECO:0000256" key="1">
    <source>
        <dbReference type="SAM" id="MobiDB-lite"/>
    </source>
</evidence>
<feature type="transmembrane region" description="Helical" evidence="2">
    <location>
        <begin position="70"/>
        <end position="88"/>
    </location>
</feature>
<evidence type="ECO:0000313" key="4">
    <source>
        <dbReference type="Proteomes" id="UP001220022"/>
    </source>
</evidence>
<keyword evidence="2" id="KW-0472">Membrane</keyword>
<dbReference type="Proteomes" id="UP001220022">
    <property type="component" value="Unassembled WGS sequence"/>
</dbReference>
<accession>A0ABT5YZS8</accession>
<protein>
    <submittedName>
        <fullName evidence="3">DUF2752 domain-containing protein</fullName>
    </submittedName>
</protein>
<dbReference type="RefSeq" id="WP_275814295.1">
    <property type="nucleotide sequence ID" value="NZ_BAAANM010000003.1"/>
</dbReference>
<organism evidence="3 4">
    <name type="scientific">Streptantibioticus ferralitis</name>
    <dbReference type="NCBI Taxonomy" id="236510"/>
    <lineage>
        <taxon>Bacteria</taxon>
        <taxon>Bacillati</taxon>
        <taxon>Actinomycetota</taxon>
        <taxon>Actinomycetes</taxon>
        <taxon>Kitasatosporales</taxon>
        <taxon>Streptomycetaceae</taxon>
        <taxon>Streptantibioticus</taxon>
    </lineage>
</organism>
<feature type="transmembrane region" description="Helical" evidence="2">
    <location>
        <begin position="169"/>
        <end position="194"/>
    </location>
</feature>
<name>A0ABT5YZS8_9ACTN</name>
<keyword evidence="4" id="KW-1185">Reference proteome</keyword>
<evidence type="ECO:0000313" key="3">
    <source>
        <dbReference type="EMBL" id="MDF2257023.1"/>
    </source>
</evidence>
<reference evidence="3 4" key="1">
    <citation type="submission" date="2023-03" db="EMBL/GenBank/DDBJ databases">
        <title>Draft genome sequence of type strain Streptomyces ferralitis JCM 14344.</title>
        <authorList>
            <person name="Klaysubun C."/>
            <person name="Duangmal K."/>
        </authorList>
    </citation>
    <scope>NUCLEOTIDE SEQUENCE [LARGE SCALE GENOMIC DNA]</scope>
    <source>
        <strain evidence="3 4">JCM 14344</strain>
    </source>
</reference>
<dbReference type="Pfam" id="PF10825">
    <property type="entry name" value="DUF2752"/>
    <property type="match status" value="1"/>
</dbReference>
<gene>
    <name evidence="3" type="ORF">P2L57_15200</name>
</gene>
<sequence length="195" mass="19902">MSSSQPISPADSGGPAQRPTAAPMGYGGPDARAGRTATSAPPSAAHGFATPPRGGVSGGRPAPRTLLRRVGAPVGLLAAVTGAFGYVGSVDPNHPGHYPVCPFLYLTGWYCPACGGLRSAYAVVHGDFGGALRDNALAVVGYGTAAVLWALWLSREVRGRPAALRVPRAVWWGLGAVVLVFSVVRNLSFGAFLAP</sequence>
<dbReference type="EMBL" id="JARHTQ010000008">
    <property type="protein sequence ID" value="MDF2257023.1"/>
    <property type="molecule type" value="Genomic_DNA"/>
</dbReference>
<feature type="region of interest" description="Disordered" evidence="1">
    <location>
        <begin position="1"/>
        <end position="64"/>
    </location>
</feature>
<evidence type="ECO:0000256" key="2">
    <source>
        <dbReference type="SAM" id="Phobius"/>
    </source>
</evidence>
<comment type="caution">
    <text evidence="3">The sequence shown here is derived from an EMBL/GenBank/DDBJ whole genome shotgun (WGS) entry which is preliminary data.</text>
</comment>